<evidence type="ECO:0000313" key="4">
    <source>
        <dbReference type="Proteomes" id="UP001189429"/>
    </source>
</evidence>
<feature type="signal peptide" evidence="2">
    <location>
        <begin position="1"/>
        <end position="41"/>
    </location>
</feature>
<evidence type="ECO:0000256" key="2">
    <source>
        <dbReference type="SAM" id="SignalP"/>
    </source>
</evidence>
<accession>A0ABN9W4U9</accession>
<keyword evidence="4" id="KW-1185">Reference proteome</keyword>
<feature type="compositionally biased region" description="Low complexity" evidence="1">
    <location>
        <begin position="97"/>
        <end position="111"/>
    </location>
</feature>
<evidence type="ECO:0000256" key="1">
    <source>
        <dbReference type="SAM" id="MobiDB-lite"/>
    </source>
</evidence>
<protein>
    <recommendedName>
        <fullName evidence="5">Carboxylesterase type B domain-containing protein</fullName>
    </recommendedName>
</protein>
<gene>
    <name evidence="3" type="ORF">PCOR1329_LOCUS62973</name>
</gene>
<comment type="caution">
    <text evidence="3">The sequence shown here is derived from an EMBL/GenBank/DDBJ whole genome shotgun (WGS) entry which is preliminary data.</text>
</comment>
<keyword evidence="2" id="KW-0732">Signal</keyword>
<evidence type="ECO:0000313" key="3">
    <source>
        <dbReference type="EMBL" id="CAK0879586.1"/>
    </source>
</evidence>
<dbReference type="SUPFAM" id="SSF53474">
    <property type="entry name" value="alpha/beta-Hydrolases"/>
    <property type="match status" value="1"/>
</dbReference>
<organism evidence="3 4">
    <name type="scientific">Prorocentrum cordatum</name>
    <dbReference type="NCBI Taxonomy" id="2364126"/>
    <lineage>
        <taxon>Eukaryota</taxon>
        <taxon>Sar</taxon>
        <taxon>Alveolata</taxon>
        <taxon>Dinophyceae</taxon>
        <taxon>Prorocentrales</taxon>
        <taxon>Prorocentraceae</taxon>
        <taxon>Prorocentrum</taxon>
    </lineage>
</organism>
<feature type="non-terminal residue" evidence="3">
    <location>
        <position position="1"/>
    </location>
</feature>
<dbReference type="Proteomes" id="UP001189429">
    <property type="component" value="Unassembled WGS sequence"/>
</dbReference>
<sequence>RRPAAPMRRQPVRADGAMAAEAPPCALLAALLAAVLAPAWSSPAPPTVRTLSGPVSGVEIGGRYAFRGVPYAESPPWATCASGHRSRTRGGQECCPRRTSAPAARSTRAAAGTPKTRRG</sequence>
<evidence type="ECO:0008006" key="5">
    <source>
        <dbReference type="Google" id="ProtNLM"/>
    </source>
</evidence>
<dbReference type="EMBL" id="CAUYUJ010017977">
    <property type="protein sequence ID" value="CAK0879586.1"/>
    <property type="molecule type" value="Genomic_DNA"/>
</dbReference>
<dbReference type="InterPro" id="IPR029058">
    <property type="entry name" value="AB_hydrolase_fold"/>
</dbReference>
<proteinExistence type="predicted"/>
<feature type="chain" id="PRO_5045517121" description="Carboxylesterase type B domain-containing protein" evidence="2">
    <location>
        <begin position="42"/>
        <end position="119"/>
    </location>
</feature>
<reference evidence="3" key="1">
    <citation type="submission" date="2023-10" db="EMBL/GenBank/DDBJ databases">
        <authorList>
            <person name="Chen Y."/>
            <person name="Shah S."/>
            <person name="Dougan E. K."/>
            <person name="Thang M."/>
            <person name="Chan C."/>
        </authorList>
    </citation>
    <scope>NUCLEOTIDE SEQUENCE [LARGE SCALE GENOMIC DNA]</scope>
</reference>
<name>A0ABN9W4U9_9DINO</name>
<feature type="region of interest" description="Disordered" evidence="1">
    <location>
        <begin position="78"/>
        <end position="119"/>
    </location>
</feature>